<dbReference type="Proteomes" id="UP000683360">
    <property type="component" value="Unassembled WGS sequence"/>
</dbReference>
<dbReference type="OrthoDB" id="10059746at2759"/>
<protein>
    <submittedName>
        <fullName evidence="2">SCAN domain-containing protein 3</fullName>
    </submittedName>
</protein>
<feature type="domain" description="Integrase catalytic" evidence="1">
    <location>
        <begin position="7"/>
        <end position="165"/>
    </location>
</feature>
<proteinExistence type="predicted"/>
<evidence type="ECO:0000313" key="3">
    <source>
        <dbReference type="Proteomes" id="UP000683360"/>
    </source>
</evidence>
<dbReference type="PROSITE" id="PS50994">
    <property type="entry name" value="INTEGRASE"/>
    <property type="match status" value="1"/>
</dbReference>
<reference evidence="2" key="1">
    <citation type="submission" date="2021-03" db="EMBL/GenBank/DDBJ databases">
        <authorList>
            <person name="Bekaert M."/>
        </authorList>
    </citation>
    <scope>NUCLEOTIDE SEQUENCE</scope>
</reference>
<dbReference type="InterPro" id="IPR050951">
    <property type="entry name" value="Retrovirus_Pol_polyprotein"/>
</dbReference>
<dbReference type="InterPro" id="IPR036397">
    <property type="entry name" value="RNaseH_sf"/>
</dbReference>
<dbReference type="EMBL" id="CAJPWZ010003330">
    <property type="protein sequence ID" value="CAG2257584.1"/>
    <property type="molecule type" value="Genomic_DNA"/>
</dbReference>
<dbReference type="SUPFAM" id="SSF53098">
    <property type="entry name" value="Ribonuclease H-like"/>
    <property type="match status" value="1"/>
</dbReference>
<dbReference type="InterPro" id="IPR001584">
    <property type="entry name" value="Integrase_cat-core"/>
</dbReference>
<comment type="caution">
    <text evidence="2">The sequence shown here is derived from an EMBL/GenBank/DDBJ whole genome shotgun (WGS) entry which is preliminary data.</text>
</comment>
<name>A0A8S3VJZ7_MYTED</name>
<sequence>MTFEQFTAYSSRGQLNLIDLRYVPNNEFKWIVHYQDHLTKFCVLRALKYKRAPGVAYQLLDIFLPFGVPHILQSDNGRMFTAQIITELNLLWSELVIVLRRPRHPESQGSVERANADIKEMLISWMHDNDKRQWSEGLRFVQFQKNRSHHRVINQSPNHALFSSDPKICLSSCFMPKKLLPNLESEEDLFEEVS</sequence>
<evidence type="ECO:0000313" key="2">
    <source>
        <dbReference type="EMBL" id="CAG2257584.1"/>
    </source>
</evidence>
<dbReference type="AlphaFoldDB" id="A0A8S3VJZ7"/>
<accession>A0A8S3VJZ7</accession>
<dbReference type="GO" id="GO:0015074">
    <property type="term" value="P:DNA integration"/>
    <property type="evidence" value="ECO:0007669"/>
    <property type="project" value="InterPro"/>
</dbReference>
<dbReference type="PANTHER" id="PTHR37984:SF5">
    <property type="entry name" value="PROTEIN NYNRIN-LIKE"/>
    <property type="match status" value="1"/>
</dbReference>
<dbReference type="InterPro" id="IPR012337">
    <property type="entry name" value="RNaseH-like_sf"/>
</dbReference>
<gene>
    <name evidence="2" type="ORF">MEDL_68736</name>
</gene>
<evidence type="ECO:0000259" key="1">
    <source>
        <dbReference type="PROSITE" id="PS50994"/>
    </source>
</evidence>
<dbReference type="GO" id="GO:0003676">
    <property type="term" value="F:nucleic acid binding"/>
    <property type="evidence" value="ECO:0007669"/>
    <property type="project" value="InterPro"/>
</dbReference>
<keyword evidence="3" id="KW-1185">Reference proteome</keyword>
<organism evidence="2 3">
    <name type="scientific">Mytilus edulis</name>
    <name type="common">Blue mussel</name>
    <dbReference type="NCBI Taxonomy" id="6550"/>
    <lineage>
        <taxon>Eukaryota</taxon>
        <taxon>Metazoa</taxon>
        <taxon>Spiralia</taxon>
        <taxon>Lophotrochozoa</taxon>
        <taxon>Mollusca</taxon>
        <taxon>Bivalvia</taxon>
        <taxon>Autobranchia</taxon>
        <taxon>Pteriomorphia</taxon>
        <taxon>Mytilida</taxon>
        <taxon>Mytiloidea</taxon>
        <taxon>Mytilidae</taxon>
        <taxon>Mytilinae</taxon>
        <taxon>Mytilus</taxon>
    </lineage>
</organism>
<dbReference type="Gene3D" id="3.30.420.10">
    <property type="entry name" value="Ribonuclease H-like superfamily/Ribonuclease H"/>
    <property type="match status" value="1"/>
</dbReference>
<dbReference type="PANTHER" id="PTHR37984">
    <property type="entry name" value="PROTEIN CBG26694"/>
    <property type="match status" value="1"/>
</dbReference>